<dbReference type="Proteomes" id="UP001152877">
    <property type="component" value="Unassembled WGS sequence"/>
</dbReference>
<dbReference type="AlphaFoldDB" id="A0A9X4RT99"/>
<dbReference type="EMBL" id="JANFMI010000002">
    <property type="protein sequence ID" value="MDG4515567.1"/>
    <property type="molecule type" value="Genomic_DNA"/>
</dbReference>
<accession>A0A9X4RT99</accession>
<proteinExistence type="predicted"/>
<reference evidence="1" key="1">
    <citation type="submission" date="2022-07" db="EMBL/GenBank/DDBJ databases">
        <title>Whole Genome Sequencing of Streptococcus suis.</title>
        <authorList>
            <person name="Dai X."/>
            <person name="Huang J."/>
            <person name="Wang L."/>
        </authorList>
    </citation>
    <scope>NUCLEOTIDE SEQUENCE</scope>
    <source>
        <strain evidence="1">HDJ11</strain>
    </source>
</reference>
<dbReference type="Pfam" id="PF05045">
    <property type="entry name" value="RgpF"/>
    <property type="match status" value="1"/>
</dbReference>
<evidence type="ECO:0000313" key="1">
    <source>
        <dbReference type="EMBL" id="MDG4515567.1"/>
    </source>
</evidence>
<name>A0A9X4RT99_STRSU</name>
<dbReference type="RefSeq" id="WP_225620769.1">
    <property type="nucleotide sequence ID" value="NZ_CP032064.1"/>
</dbReference>
<comment type="caution">
    <text evidence="1">The sequence shown here is derived from an EMBL/GenBank/DDBJ whole genome shotgun (WGS) entry which is preliminary data.</text>
</comment>
<organism evidence="1 2">
    <name type="scientific">Streptococcus suis</name>
    <dbReference type="NCBI Taxonomy" id="1307"/>
    <lineage>
        <taxon>Bacteria</taxon>
        <taxon>Bacillati</taxon>
        <taxon>Bacillota</taxon>
        <taxon>Bacilli</taxon>
        <taxon>Lactobacillales</taxon>
        <taxon>Streptococcaceae</taxon>
        <taxon>Streptococcus</taxon>
    </lineage>
</organism>
<evidence type="ECO:0000313" key="2">
    <source>
        <dbReference type="Proteomes" id="UP001152877"/>
    </source>
</evidence>
<sequence length="587" mass="69467">MGTTRIIKYNGGRMSRLLVYVHYNKYNVVSEYIYYQLKSIRSIYSDIVFVSNSHVSKDIVQYLQSERLIDFFIQRDNIGYDFAAWKEGLNQVTFYQYDSVTLMNDTCFGPLWNLEDYYSQFDSDVDVDFWGMTNHLETKIDSIVVPEHLQSYFMVFKKRILQSQAFVGFWSSVSELTDIQDVIKLYESQLTKILLSEGYSYKCVLDTSICCKTLENRNVTLEYPEVILKNNVPFIKIKSFTEYPDRIYSLLHLIRMKTEYPVELIERHLRQIIIPGTSFIPQIRVSQTTETVLSSTSVLLHVHIESVSIFEEYIEELCKIADRCQLLITLPETDFSNNFSIVERYLFTYQLRAQIVKIKDELHFFEIVNNYMGDAKYLAHITVKQTKEIKYSVEDIIDRYQLRKMFFTSFDTVISNFESQSNLAVVIPDLTTNQRYDRKSLREANPERIRQLNILYESLARTKKVDFYKVPYIIGEEVSWYWIKTEHYKKIEEKFRNIDFSKEDRLLLVPILFIYSAWDLSNDYAVIENTENVSPILEKISFSSERELRLIIEEKEFLQIGLRRTLKIISVGIVSVFKMIKKSLLKN</sequence>
<gene>
    <name evidence="1" type="ORF">NOL11_01065</name>
</gene>
<dbReference type="InterPro" id="IPR007739">
    <property type="entry name" value="RgpF"/>
</dbReference>
<protein>
    <submittedName>
        <fullName evidence="1">Rhamnan synthesis F family protein</fullName>
    </submittedName>
</protein>